<accession>A0A9P4SGJ5</accession>
<sequence length="434" mass="48336">MAGENLYVILPGSVTGDLWHVAAAQILSGTYSKEHPNVVVVMAINPLIKKDYGGDVKNAEAETEKKHAKINYDYFQSIGLKCMLLQVDYSIDKKGDGTANKDIEKIMWKQPNTYKLSDRVLKLMTATTITINLLTGLKVGEAEERMACFSSKMFGIPDKEDGQVGVDPELDRVVLENYRVGHVNGGMDSNLEMSKWFKNEAEKKGMAVIYVIVIDMTQERGREAYSKLEATKGNVLFDLDNKNDPVQQGWPGLDSRAQALFWAKVTSNKDIAGVFSGRSGSVDVAGFNGVNVFFWDEPFIRRATGPLAPVLSTDKDYKDLDNAMGADASNSRDAANGRIAQCFRSLQLLPIMAVACPVDPIFERKDEKGASIPFGKDKKGQPIRNWTKRRSLDWYRQTVMEHLPLDIISKVFQDVPEYQCAKVSGRVADGWDKE</sequence>
<comment type="caution">
    <text evidence="1">The sequence shown here is derived from an EMBL/GenBank/DDBJ whole genome shotgun (WGS) entry which is preliminary data.</text>
</comment>
<keyword evidence="2" id="KW-1185">Reference proteome</keyword>
<dbReference type="OrthoDB" id="423498at2759"/>
<evidence type="ECO:0000313" key="2">
    <source>
        <dbReference type="Proteomes" id="UP000799429"/>
    </source>
</evidence>
<protein>
    <submittedName>
        <fullName evidence="1">Uncharacterized protein</fullName>
    </submittedName>
</protein>
<proteinExistence type="predicted"/>
<name>A0A9P4SGJ5_9PEZI</name>
<evidence type="ECO:0000313" key="1">
    <source>
        <dbReference type="EMBL" id="KAF2842521.1"/>
    </source>
</evidence>
<dbReference type="Proteomes" id="UP000799429">
    <property type="component" value="Unassembled WGS sequence"/>
</dbReference>
<gene>
    <name evidence="1" type="ORF">M501DRAFT_1013859</name>
</gene>
<reference evidence="1" key="1">
    <citation type="journal article" date="2020" name="Stud. Mycol.">
        <title>101 Dothideomycetes genomes: a test case for predicting lifestyles and emergence of pathogens.</title>
        <authorList>
            <person name="Haridas S."/>
            <person name="Albert R."/>
            <person name="Binder M."/>
            <person name="Bloem J."/>
            <person name="Labutti K."/>
            <person name="Salamov A."/>
            <person name="Andreopoulos B."/>
            <person name="Baker S."/>
            <person name="Barry K."/>
            <person name="Bills G."/>
            <person name="Bluhm B."/>
            <person name="Cannon C."/>
            <person name="Castanera R."/>
            <person name="Culley D."/>
            <person name="Daum C."/>
            <person name="Ezra D."/>
            <person name="Gonzalez J."/>
            <person name="Henrissat B."/>
            <person name="Kuo A."/>
            <person name="Liang C."/>
            <person name="Lipzen A."/>
            <person name="Lutzoni F."/>
            <person name="Magnuson J."/>
            <person name="Mondo S."/>
            <person name="Nolan M."/>
            <person name="Ohm R."/>
            <person name="Pangilinan J."/>
            <person name="Park H.-J."/>
            <person name="Ramirez L."/>
            <person name="Alfaro M."/>
            <person name="Sun H."/>
            <person name="Tritt A."/>
            <person name="Yoshinaga Y."/>
            <person name="Zwiers L.-H."/>
            <person name="Turgeon B."/>
            <person name="Goodwin S."/>
            <person name="Spatafora J."/>
            <person name="Crous P."/>
            <person name="Grigoriev I."/>
        </authorList>
    </citation>
    <scope>NUCLEOTIDE SEQUENCE</scope>
    <source>
        <strain evidence="1">CBS 101060</strain>
    </source>
</reference>
<dbReference type="EMBL" id="MU006090">
    <property type="protein sequence ID" value="KAF2842521.1"/>
    <property type="molecule type" value="Genomic_DNA"/>
</dbReference>
<dbReference type="AlphaFoldDB" id="A0A9P4SGJ5"/>
<organism evidence="1 2">
    <name type="scientific">Patellaria atrata CBS 101060</name>
    <dbReference type="NCBI Taxonomy" id="1346257"/>
    <lineage>
        <taxon>Eukaryota</taxon>
        <taxon>Fungi</taxon>
        <taxon>Dikarya</taxon>
        <taxon>Ascomycota</taxon>
        <taxon>Pezizomycotina</taxon>
        <taxon>Dothideomycetes</taxon>
        <taxon>Dothideomycetes incertae sedis</taxon>
        <taxon>Patellariales</taxon>
        <taxon>Patellariaceae</taxon>
        <taxon>Patellaria</taxon>
    </lineage>
</organism>